<gene>
    <name evidence="3" type="ORF">NA23_08295</name>
</gene>
<dbReference type="GO" id="GO:0009306">
    <property type="term" value="P:protein secretion"/>
    <property type="evidence" value="ECO:0007669"/>
    <property type="project" value="InterPro"/>
</dbReference>
<sequence>MKRLQTFSILITVFLFLLFSSSFAELIDLTYVKTSSEIVVIASFTKSPTVQYYSKNGSKTVHFLVVNDTCISPIYLPVNAETVEGVQVIPFRGALNIFVYTITPVSATYNVTGSKLYIRLPLSTSTKRMTANFTNLKSEVAFKDLAEFFGINLVLYDSAKGKFVNTKANNSSIEQILRNLLTLTGLSYAYAEDQTLYIGAQEDIERTFALNFQIPGGKVSVEELSKMFVESIYVQPMSDKSKLFTYGGVNQYKILASAIGLAASELTKKTEPKLPWYYIDYSSDDKELEEFLSKLRKIYDFDFVILPEIKKVALSGVDWDKAEEMIRTLKPARKPTLETQYKTFTSEYPQRVAEFLRLLYKDVVIQVIGDKLYVPADYESVVKSFLQDPVISRPWKVTLTDVPEELVKTTLSYLDIPEFDYILKSYDNTVYVTLFVSEKKYKEFLELVNLMGTTTATVKVDDVFLKAFSVNVLQSFSDGSKLVKGKIKEIERLKKAVEENLTTVILKADPSDPSKDVMEKLTGYTVGLSTDGYWIFTVPKQETSKVQEKVKNIREGFGKNIIILSGKYDENAFEVVKKLYGVEVYELSNALLIYGSQALSAKQFLEKLTVENFIVPVQISLSTSHIDYVKKVYNVDVTYFQDLGKAVVSGLTENALRAAAYLKSLSLQSDLVSLNLSGTLKKEDLEKLSTIMELNVKVEIVGDTAYLKGSKEEIEKLIKEINRLTKSPEMKYEVLSYDDSLDEVLKKLYYVQTYKTKFGYMVYGTQEQIQNVKTFLGQIRVDEEVRVVATSVEENYIRMIKEIFDSTVKHYKIGDKLYLIGKKESLDKIQKEIAIFDEEKGSMVIDTIRVSGNVKTEDMTKLRDLLGLKAEAIQVGDIVYLKGKKEEVAKLKSELERLSQYPELKYELLNYDDALDNIIKELYGVKTYKVKAGYIVYGAKEQIASVKSFVSGFSTQLELRSLTTKLEPKDIETIISVYDADVKYYKVGDKVYLVGKKESLDNIEKEILQFNIDSEYNVINGKLLIEVSNKNLAEIIMKVSNILKEQVILADELKTNVTLRLLVPDFKSFLEYLQTFGVSYKQTDEVYLIYSNLPQQTSVREQQAVSQLAQPGEVVVKEGLITINASNKDVTDIVSQVLSKLGKSYKIDDVQARIFSVSLNNIDYETFKDVFSEWVSFREIGNVVYVSKPVAKSDSKVAVRDGKISVKIDNEPLASVIRSVFESFGYSVIFAKPITTTATMSISNIDFDTFTSILLNYGVALKKSGNVYVVDTTPEATKTKTTYTFNVTRGADRVKQLIEFYGGKALVNTDAGIIIAYDLDPKNVDDIRNVIEKVSKVRVVSIEAKVVDEALLNSLGFDITTILSSADYVSIGTGGLSLKFKIVDFLDLQALWNKIVDEAQIQIKTSGSNVQIPYGTYGTGKLLASPNIIAKSGEQARIFIGDSIPVIVSQQGQQSVTYLEAGIELKITPSVNLDDTIDLDLFTSVGNFDYSVVISGLPKQNKREASTKITLKDGQTLILGGLAREEISKSEWKIPILGDLPIIGWLFKGTQEKIEQRNIVIFLTAKIIEQ</sequence>
<dbReference type="Pfam" id="PF00263">
    <property type="entry name" value="Secretin"/>
    <property type="match status" value="1"/>
</dbReference>
<dbReference type="Proteomes" id="UP000093740">
    <property type="component" value="Chromosome"/>
</dbReference>
<accession>A0AAI8CMS7</accession>
<dbReference type="GO" id="GO:0015627">
    <property type="term" value="C:type II protein secretion system complex"/>
    <property type="evidence" value="ECO:0007669"/>
    <property type="project" value="TreeGrafter"/>
</dbReference>
<organism evidence="3 4">
    <name type="scientific">Fervidobacterium islandicum</name>
    <dbReference type="NCBI Taxonomy" id="2423"/>
    <lineage>
        <taxon>Bacteria</taxon>
        <taxon>Thermotogati</taxon>
        <taxon>Thermotogota</taxon>
        <taxon>Thermotogae</taxon>
        <taxon>Thermotogales</taxon>
        <taxon>Fervidobacteriaceae</taxon>
        <taxon>Fervidobacterium</taxon>
    </lineage>
</organism>
<dbReference type="InterPro" id="IPR004846">
    <property type="entry name" value="T2SS/T3SS_dom"/>
</dbReference>
<evidence type="ECO:0000256" key="1">
    <source>
        <dbReference type="RuleBase" id="RU004003"/>
    </source>
</evidence>
<reference evidence="3 4" key="1">
    <citation type="journal article" date="2015" name="Stand. Genomic Sci.">
        <title>Genome sequence of a native-feather degrading extremely thermophilic Eubacterium, Fervidobacterium islandicum AW-1.</title>
        <authorList>
            <person name="Lee Y.J."/>
            <person name="Jeong H."/>
            <person name="Park G.S."/>
            <person name="Kwak Y."/>
            <person name="Lee S.J."/>
            <person name="Lee S.J."/>
            <person name="Park M.K."/>
            <person name="Kim J.Y."/>
            <person name="Kang H.K."/>
            <person name="Shin J.H."/>
            <person name="Lee D.W."/>
        </authorList>
    </citation>
    <scope>NUCLEOTIDE SEQUENCE [LARGE SCALE GENOMIC DNA]</scope>
    <source>
        <strain evidence="3 4">AW-1</strain>
    </source>
</reference>
<dbReference type="KEGG" id="fia:NA23_08295"/>
<dbReference type="PROSITE" id="PS00875">
    <property type="entry name" value="T2SP_D"/>
    <property type="match status" value="1"/>
</dbReference>
<name>A0AAI8CMS7_FERIS</name>
<dbReference type="InterPro" id="IPR001775">
    <property type="entry name" value="GspD/PilQ"/>
</dbReference>
<comment type="similarity">
    <text evidence="1">Belongs to the bacterial secretin family.</text>
</comment>
<dbReference type="RefSeq" id="WP_033192208.1">
    <property type="nucleotide sequence ID" value="NZ_CP014334.2"/>
</dbReference>
<evidence type="ECO:0000313" key="4">
    <source>
        <dbReference type="Proteomes" id="UP000093740"/>
    </source>
</evidence>
<protein>
    <recommendedName>
        <fullName evidence="2">Type II/III secretion system secretin-like domain-containing protein</fullName>
    </recommendedName>
</protein>
<proteinExistence type="inferred from homology"/>
<dbReference type="PANTHER" id="PTHR30332:SF17">
    <property type="entry name" value="TYPE IV PILIATION SYSTEM PROTEIN DR_0774-RELATED"/>
    <property type="match status" value="1"/>
</dbReference>
<keyword evidence="4" id="KW-1185">Reference proteome</keyword>
<evidence type="ECO:0000313" key="3">
    <source>
        <dbReference type="EMBL" id="AMW33236.1"/>
    </source>
</evidence>
<feature type="domain" description="Type II/III secretion system secretin-like" evidence="2">
    <location>
        <begin position="1417"/>
        <end position="1569"/>
    </location>
</feature>
<dbReference type="EMBL" id="CP014334">
    <property type="protein sequence ID" value="AMW33236.1"/>
    <property type="molecule type" value="Genomic_DNA"/>
</dbReference>
<dbReference type="PANTHER" id="PTHR30332">
    <property type="entry name" value="PROBABLE GENERAL SECRETION PATHWAY PROTEIN D"/>
    <property type="match status" value="1"/>
</dbReference>
<dbReference type="PRINTS" id="PR00811">
    <property type="entry name" value="BCTERIALGSPD"/>
</dbReference>
<dbReference type="InterPro" id="IPR050810">
    <property type="entry name" value="Bact_Secretion_Sys_Channel"/>
</dbReference>
<evidence type="ECO:0000259" key="2">
    <source>
        <dbReference type="Pfam" id="PF00263"/>
    </source>
</evidence>
<dbReference type="InterPro" id="IPR004845">
    <property type="entry name" value="T2SS_GspD_CS"/>
</dbReference>